<keyword evidence="4" id="KW-1185">Reference proteome</keyword>
<gene>
    <name evidence="3" type="ORF">GO621_09365</name>
</gene>
<dbReference type="PIRSF" id="PIRSF016487">
    <property type="entry name" value="CYTH_UCP016487"/>
    <property type="match status" value="1"/>
</dbReference>
<name>A0A7K1SWS1_9SPHI</name>
<dbReference type="InterPro" id="IPR012042">
    <property type="entry name" value="NeuTTM/CthTTM-like"/>
</dbReference>
<dbReference type="PROSITE" id="PS51707">
    <property type="entry name" value="CYTH"/>
    <property type="match status" value="1"/>
</dbReference>
<dbReference type="SUPFAM" id="SSF55154">
    <property type="entry name" value="CYTH-like phosphatases"/>
    <property type="match status" value="1"/>
</dbReference>
<accession>A0A7K1SWS1</accession>
<dbReference type="PANTHER" id="PTHR40114:SF1">
    <property type="entry name" value="SLR0698 PROTEIN"/>
    <property type="match status" value="1"/>
</dbReference>
<evidence type="ECO:0000313" key="4">
    <source>
        <dbReference type="Proteomes" id="UP000462014"/>
    </source>
</evidence>
<comment type="caution">
    <text evidence="3">The sequence shown here is derived from an EMBL/GenBank/DDBJ whole genome shotgun (WGS) entry which is preliminary data.</text>
</comment>
<dbReference type="RefSeq" id="WP_157566338.1">
    <property type="nucleotide sequence ID" value="NZ_WPIK01000007.1"/>
</dbReference>
<evidence type="ECO:0000313" key="3">
    <source>
        <dbReference type="EMBL" id="MVN21744.1"/>
    </source>
</evidence>
<protein>
    <submittedName>
        <fullName evidence="3">CYTH domain-containing protein</fullName>
    </submittedName>
</protein>
<dbReference type="InterPro" id="IPR023577">
    <property type="entry name" value="CYTH_domain"/>
</dbReference>
<dbReference type="PANTHER" id="PTHR40114">
    <property type="entry name" value="SLR0698 PROTEIN"/>
    <property type="match status" value="1"/>
</dbReference>
<reference evidence="3 4" key="1">
    <citation type="submission" date="2019-12" db="EMBL/GenBank/DDBJ databases">
        <title>Mucilaginibacter sp. HMF7410 genome sequencing and assembly.</title>
        <authorList>
            <person name="Kang H."/>
            <person name="Cha I."/>
            <person name="Kim H."/>
            <person name="Joh K."/>
        </authorList>
    </citation>
    <scope>NUCLEOTIDE SEQUENCE [LARGE SCALE GENOMIC DNA]</scope>
    <source>
        <strain evidence="3 4">HMF7410</strain>
    </source>
</reference>
<dbReference type="InterPro" id="IPR033469">
    <property type="entry name" value="CYTH-like_dom_sf"/>
</dbReference>
<evidence type="ECO:0000256" key="1">
    <source>
        <dbReference type="PIRSR" id="PIRSR016487-1"/>
    </source>
</evidence>
<dbReference type="SMART" id="SM01118">
    <property type="entry name" value="CYTH"/>
    <property type="match status" value="1"/>
</dbReference>
<sequence length="160" mass="18472">MGLEIERKFLVDPEKWEQFNKPEGKAYRQGYLVNEKEKTVRIRIAGDQAFITVKGATEGFTRKEYEYEIPLRDGKELLENFKLTGTSKTRYRIPLGGKVWEVDVFGGENEGLIVAEIELKSESDLFENPGFLLEEVTYDPRYYNSNLATNPYSNWKGGTK</sequence>
<dbReference type="Gene3D" id="2.40.320.10">
    <property type="entry name" value="Hypothetical Protein Pfu-838710-001"/>
    <property type="match status" value="1"/>
</dbReference>
<proteinExistence type="predicted"/>
<dbReference type="AlphaFoldDB" id="A0A7K1SWS1"/>
<dbReference type="CDD" id="cd07891">
    <property type="entry name" value="CYTH-like_CthTTM-like_1"/>
    <property type="match status" value="1"/>
</dbReference>
<evidence type="ECO:0000259" key="2">
    <source>
        <dbReference type="PROSITE" id="PS51707"/>
    </source>
</evidence>
<dbReference type="Proteomes" id="UP000462014">
    <property type="component" value="Unassembled WGS sequence"/>
</dbReference>
<feature type="domain" description="CYTH" evidence="2">
    <location>
        <begin position="2"/>
        <end position="149"/>
    </location>
</feature>
<feature type="active site" description="Proton acceptor" evidence="1">
    <location>
        <position position="31"/>
    </location>
</feature>
<organism evidence="3 4">
    <name type="scientific">Mucilaginibacter arboris</name>
    <dbReference type="NCBI Taxonomy" id="2682090"/>
    <lineage>
        <taxon>Bacteria</taxon>
        <taxon>Pseudomonadati</taxon>
        <taxon>Bacteroidota</taxon>
        <taxon>Sphingobacteriia</taxon>
        <taxon>Sphingobacteriales</taxon>
        <taxon>Sphingobacteriaceae</taxon>
        <taxon>Mucilaginibacter</taxon>
    </lineage>
</organism>
<dbReference type="Pfam" id="PF01928">
    <property type="entry name" value="CYTH"/>
    <property type="match status" value="1"/>
</dbReference>
<dbReference type="EMBL" id="WPIK01000007">
    <property type="protein sequence ID" value="MVN21744.1"/>
    <property type="molecule type" value="Genomic_DNA"/>
</dbReference>